<organism evidence="1">
    <name type="scientific">Rhizophora mucronata</name>
    <name type="common">Asiatic mangrove</name>
    <dbReference type="NCBI Taxonomy" id="61149"/>
    <lineage>
        <taxon>Eukaryota</taxon>
        <taxon>Viridiplantae</taxon>
        <taxon>Streptophyta</taxon>
        <taxon>Embryophyta</taxon>
        <taxon>Tracheophyta</taxon>
        <taxon>Spermatophyta</taxon>
        <taxon>Magnoliopsida</taxon>
        <taxon>eudicotyledons</taxon>
        <taxon>Gunneridae</taxon>
        <taxon>Pentapetalae</taxon>
        <taxon>rosids</taxon>
        <taxon>fabids</taxon>
        <taxon>Malpighiales</taxon>
        <taxon>Rhizophoraceae</taxon>
        <taxon>Rhizophora</taxon>
    </lineage>
</organism>
<name>A0A2P2PVL9_RHIMU</name>
<evidence type="ECO:0000313" key="1">
    <source>
        <dbReference type="EMBL" id="MBX58679.1"/>
    </source>
</evidence>
<reference evidence="1" key="1">
    <citation type="submission" date="2018-02" db="EMBL/GenBank/DDBJ databases">
        <title>Rhizophora mucronata_Transcriptome.</title>
        <authorList>
            <person name="Meera S.P."/>
            <person name="Sreeshan A."/>
            <person name="Augustine A."/>
        </authorList>
    </citation>
    <scope>NUCLEOTIDE SEQUENCE</scope>
    <source>
        <tissue evidence="1">Leaf</tissue>
    </source>
</reference>
<proteinExistence type="predicted"/>
<accession>A0A2P2PVL9</accession>
<dbReference type="AlphaFoldDB" id="A0A2P2PVL9"/>
<dbReference type="EMBL" id="GGEC01078195">
    <property type="protein sequence ID" value="MBX58679.1"/>
    <property type="molecule type" value="Transcribed_RNA"/>
</dbReference>
<protein>
    <submittedName>
        <fullName evidence="1">Uncharacterized protein</fullName>
    </submittedName>
</protein>
<sequence length="27" mass="3160">MLDFKVHNNFIGEQAKCHRNLNKGCEI</sequence>